<dbReference type="InterPro" id="IPR001810">
    <property type="entry name" value="F-box_dom"/>
</dbReference>
<dbReference type="PANTHER" id="PTHR34145:SF68">
    <property type="entry name" value="FBD DOMAIN-CONTAINING PROTEIN"/>
    <property type="match status" value="1"/>
</dbReference>
<reference evidence="2 3" key="1">
    <citation type="submission" date="2024-01" db="EMBL/GenBank/DDBJ databases">
        <title>A telomere-to-telomere, gap-free genome of sweet tea (Lithocarpus litseifolius).</title>
        <authorList>
            <person name="Zhou J."/>
        </authorList>
    </citation>
    <scope>NUCLEOTIDE SEQUENCE [LARGE SCALE GENOMIC DNA]</scope>
    <source>
        <strain evidence="2">Zhou-2022a</strain>
        <tissue evidence="2">Leaf</tissue>
    </source>
</reference>
<dbReference type="InterPro" id="IPR037056">
    <property type="entry name" value="RNase_H1_N_sf"/>
</dbReference>
<organism evidence="2 3">
    <name type="scientific">Lithocarpus litseifolius</name>
    <dbReference type="NCBI Taxonomy" id="425828"/>
    <lineage>
        <taxon>Eukaryota</taxon>
        <taxon>Viridiplantae</taxon>
        <taxon>Streptophyta</taxon>
        <taxon>Embryophyta</taxon>
        <taxon>Tracheophyta</taxon>
        <taxon>Spermatophyta</taxon>
        <taxon>Magnoliopsida</taxon>
        <taxon>eudicotyledons</taxon>
        <taxon>Gunneridae</taxon>
        <taxon>Pentapetalae</taxon>
        <taxon>rosids</taxon>
        <taxon>fabids</taxon>
        <taxon>Fagales</taxon>
        <taxon>Fagaceae</taxon>
        <taxon>Lithocarpus</taxon>
    </lineage>
</organism>
<dbReference type="InterPro" id="IPR032675">
    <property type="entry name" value="LRR_dom_sf"/>
</dbReference>
<dbReference type="Pfam" id="PF01693">
    <property type="entry name" value="Cauli_VI"/>
    <property type="match status" value="1"/>
</dbReference>
<proteinExistence type="predicted"/>
<feature type="domain" description="F-box" evidence="1">
    <location>
        <begin position="148"/>
        <end position="184"/>
    </location>
</feature>
<comment type="caution">
    <text evidence="2">The sequence shown here is derived from an EMBL/GenBank/DDBJ whole genome shotgun (WGS) entry which is preliminary data.</text>
</comment>
<evidence type="ECO:0000313" key="3">
    <source>
        <dbReference type="Proteomes" id="UP001459277"/>
    </source>
</evidence>
<protein>
    <recommendedName>
        <fullName evidence="1">F-box domain-containing protein</fullName>
    </recommendedName>
</protein>
<dbReference type="SUPFAM" id="SSF55658">
    <property type="entry name" value="L9 N-domain-like"/>
    <property type="match status" value="1"/>
</dbReference>
<dbReference type="AlphaFoldDB" id="A0AAW2CEQ9"/>
<dbReference type="Gene3D" id="3.40.970.10">
    <property type="entry name" value="Ribonuclease H1, N-terminal domain"/>
    <property type="match status" value="1"/>
</dbReference>
<sequence>MIVWTASKKNKEIGVYDTWEEARAQVHQYSGANHKAFKHKLDVEIAFMKFWQIESGNVQQGSSSSTPSTEKSSNTGDVKYDLLKYQLDFATEQLNHAMKIVKLNARMLNDVASQVLPGDELNKMAHKLGSLFTFMEKIVLPSDKSIKEDRISQLPDEMLISVLSFLTPKEAFRTSVLSYRWKCLCPFLPRSLDFDGLYTMWEIKREKKSLQFERKKFLQWVNDTLKSRRVSTIDEFRVCFQFDDGSKSHVDGWVDFAISKGVKRLELDFTATNPFKDASHFYRFPNERFTSDETCIKSLTSLTLKYIRVTGELLEHFLSNCPLLERLHVDNSEDLVNLNICGSSLKLKYLHIIRCLEFKSIEINAPNLESFGYVGNEIRLHVHSAPRLLDVRIGGMYSHPIYYAFGSLSSYLYQLESLTLDVHSYTYGGVEFPEFQTLTKLKHLKVTVGASEGSSLLGLIPLIEAAPFLHKFVFEFRLWEMNFPKKARKVKKYPNEHLKEVEIVGFAGRAIDIQLVVYLLESAINLEKIIVNLCAPYVVGIPCPKNIRTTFKYKGAREAAMRLKEKLLTRAEFVII</sequence>
<dbReference type="PROSITE" id="PS50181">
    <property type="entry name" value="FBOX"/>
    <property type="match status" value="1"/>
</dbReference>
<evidence type="ECO:0000259" key="1">
    <source>
        <dbReference type="PROSITE" id="PS50181"/>
    </source>
</evidence>
<dbReference type="Proteomes" id="UP001459277">
    <property type="component" value="Unassembled WGS sequence"/>
</dbReference>
<evidence type="ECO:0000313" key="2">
    <source>
        <dbReference type="EMBL" id="KAK9995500.1"/>
    </source>
</evidence>
<dbReference type="InterPro" id="IPR053772">
    <property type="entry name" value="At1g61320/At1g61330-like"/>
</dbReference>
<dbReference type="EMBL" id="JAZDWU010000007">
    <property type="protein sequence ID" value="KAK9995500.1"/>
    <property type="molecule type" value="Genomic_DNA"/>
</dbReference>
<dbReference type="InterPro" id="IPR055357">
    <property type="entry name" value="LRR_At1g61320_AtMIF1"/>
</dbReference>
<dbReference type="PANTHER" id="PTHR34145">
    <property type="entry name" value="OS02G0105600 PROTEIN"/>
    <property type="match status" value="1"/>
</dbReference>
<dbReference type="Gene3D" id="3.80.10.10">
    <property type="entry name" value="Ribonuclease Inhibitor"/>
    <property type="match status" value="1"/>
</dbReference>
<keyword evidence="3" id="KW-1185">Reference proteome</keyword>
<dbReference type="SUPFAM" id="SSF52047">
    <property type="entry name" value="RNI-like"/>
    <property type="match status" value="1"/>
</dbReference>
<name>A0AAW2CEQ9_9ROSI</name>
<gene>
    <name evidence="2" type="ORF">SO802_020186</name>
</gene>
<dbReference type="Pfam" id="PF00646">
    <property type="entry name" value="F-box"/>
    <property type="match status" value="1"/>
</dbReference>
<dbReference type="InterPro" id="IPR011320">
    <property type="entry name" value="RNase_H1_N"/>
</dbReference>
<dbReference type="InterPro" id="IPR036047">
    <property type="entry name" value="F-box-like_dom_sf"/>
</dbReference>
<dbReference type="InterPro" id="IPR009027">
    <property type="entry name" value="Ribosomal_bL9/RNase_H1_N"/>
</dbReference>
<accession>A0AAW2CEQ9</accession>
<dbReference type="Gene3D" id="1.20.1280.50">
    <property type="match status" value="1"/>
</dbReference>
<dbReference type="Pfam" id="PF23622">
    <property type="entry name" value="LRR_At1g61320_AtMIF1"/>
    <property type="match status" value="1"/>
</dbReference>
<dbReference type="SUPFAM" id="SSF81383">
    <property type="entry name" value="F-box domain"/>
    <property type="match status" value="1"/>
</dbReference>